<accession>A0A7J3Y0F8</accession>
<gene>
    <name evidence="2" type="ORF">ENM60_05395</name>
</gene>
<evidence type="ECO:0000313" key="2">
    <source>
        <dbReference type="EMBL" id="HHP68199.1"/>
    </source>
</evidence>
<proteinExistence type="predicted"/>
<dbReference type="EMBL" id="DRYK01000066">
    <property type="protein sequence ID" value="HHP68199.1"/>
    <property type="molecule type" value="Genomic_DNA"/>
</dbReference>
<organism evidence="2">
    <name type="scientific">Thermogladius calderae</name>
    <dbReference type="NCBI Taxonomy" id="1200300"/>
    <lineage>
        <taxon>Archaea</taxon>
        <taxon>Thermoproteota</taxon>
        <taxon>Thermoprotei</taxon>
        <taxon>Desulfurococcales</taxon>
        <taxon>Desulfurococcaceae</taxon>
        <taxon>Thermogladius</taxon>
    </lineage>
</organism>
<dbReference type="InterPro" id="IPR027417">
    <property type="entry name" value="P-loop_NTPase"/>
</dbReference>
<name>A0A7J3Y0F8_9CREN</name>
<reference evidence="2" key="1">
    <citation type="journal article" date="2020" name="mSystems">
        <title>Genome- and Community-Level Interaction Insights into Carbon Utilization and Element Cycling Functions of Hydrothermarchaeota in Hydrothermal Sediment.</title>
        <authorList>
            <person name="Zhou Z."/>
            <person name="Liu Y."/>
            <person name="Xu W."/>
            <person name="Pan J."/>
            <person name="Luo Z.H."/>
            <person name="Li M."/>
        </authorList>
    </citation>
    <scope>NUCLEOTIDE SEQUENCE [LARGE SCALE GENOMIC DNA]</scope>
    <source>
        <strain evidence="2">SpSt-110</strain>
    </source>
</reference>
<protein>
    <submittedName>
        <fullName evidence="2">DUF87 domain-containing protein</fullName>
    </submittedName>
</protein>
<dbReference type="Gene3D" id="3.40.50.300">
    <property type="entry name" value="P-loop containing nucleotide triphosphate hydrolases"/>
    <property type="match status" value="1"/>
</dbReference>
<dbReference type="SUPFAM" id="SSF52540">
    <property type="entry name" value="P-loop containing nucleoside triphosphate hydrolases"/>
    <property type="match status" value="1"/>
</dbReference>
<dbReference type="AlphaFoldDB" id="A0A7J3Y0F8"/>
<feature type="domain" description="Helicase HerA central" evidence="1">
    <location>
        <begin position="151"/>
        <end position="268"/>
    </location>
</feature>
<sequence>MSPVGFIAGWRENKVLIHFKREFTPSIGDFYYVSQEGRKTLLQLTTLSSWMEAPTPGIEAHHESAVFEDSFTQTGLAEAFLEYDEGKGVLYTPSTLPRPGGEVYKIDPWDKESSQLMSRVSEASGEGVPACLLRAGLAPHPKLRERAYFRDSRIRLPLGRIIPKHVLVNGQTGAGKTTGVKGLIVSSIAYPASPLTWIILDRHGEYSGASGELGFRGAVEKAMAVGGGVALETVVLDYKTGVLGGGVKATPIALSDIDVPDIAIALDLSDEDAALVEDLLDALAIVVSQTCGAGGLTQAVCNQLISTAGDVVTPRGDLLALYLLIFDNLIRSEAAAKAARREGAIGFHRYLLERGFSSVQQLRRLKRIITTALNIKTRPKQYGDSRRLVYVVDDSLSVFKTASFHKDPDAVSAILHALLTSLTEILGKSTMVFTVFYRGALNPLRS</sequence>
<dbReference type="Pfam" id="PF01935">
    <property type="entry name" value="DUF87"/>
    <property type="match status" value="1"/>
</dbReference>
<evidence type="ECO:0000259" key="1">
    <source>
        <dbReference type="Pfam" id="PF01935"/>
    </source>
</evidence>
<dbReference type="InterPro" id="IPR002789">
    <property type="entry name" value="HerA_central"/>
</dbReference>
<comment type="caution">
    <text evidence="2">The sequence shown here is derived from an EMBL/GenBank/DDBJ whole genome shotgun (WGS) entry which is preliminary data.</text>
</comment>